<organism evidence="1 2">
    <name type="scientific">Cirrhinus molitorella</name>
    <name type="common">mud carp</name>
    <dbReference type="NCBI Taxonomy" id="172907"/>
    <lineage>
        <taxon>Eukaryota</taxon>
        <taxon>Metazoa</taxon>
        <taxon>Chordata</taxon>
        <taxon>Craniata</taxon>
        <taxon>Vertebrata</taxon>
        <taxon>Euteleostomi</taxon>
        <taxon>Actinopterygii</taxon>
        <taxon>Neopterygii</taxon>
        <taxon>Teleostei</taxon>
        <taxon>Ostariophysi</taxon>
        <taxon>Cypriniformes</taxon>
        <taxon>Cyprinidae</taxon>
        <taxon>Labeoninae</taxon>
        <taxon>Labeonini</taxon>
        <taxon>Cirrhinus</taxon>
    </lineage>
</organism>
<accession>A0ABR3N1V8</accession>
<protein>
    <recommendedName>
        <fullName evidence="3">Retrotransposon gag domain-containing protein</fullName>
    </recommendedName>
</protein>
<keyword evidence="2" id="KW-1185">Reference proteome</keyword>
<evidence type="ECO:0000313" key="1">
    <source>
        <dbReference type="EMBL" id="KAL1270790.1"/>
    </source>
</evidence>
<sequence length="176" mass="20474">MAELEELRKEMVEMQRRFAEQAGALEQARTEQREALSLARTVIEHQATTQLTPAAIYIPRDRKLPEFSCRSANAGELSVEEWVASMKSAFQVMRVPVEDRAEFVKQHLRDEAKATVRFMLGDREKSADDIFKVLLETYGDKVPVGTRLRDFYERKQMQGETIRSYAYDLQERLNRV</sequence>
<name>A0ABR3N1V8_9TELE</name>
<dbReference type="Proteomes" id="UP001558613">
    <property type="component" value="Unassembled WGS sequence"/>
</dbReference>
<reference evidence="1 2" key="1">
    <citation type="submission" date="2023-09" db="EMBL/GenBank/DDBJ databases">
        <authorList>
            <person name="Wang M."/>
        </authorList>
    </citation>
    <scope>NUCLEOTIDE SEQUENCE [LARGE SCALE GENOMIC DNA]</scope>
    <source>
        <strain evidence="1">GT-2023</strain>
        <tissue evidence="1">Liver</tissue>
    </source>
</reference>
<evidence type="ECO:0008006" key="3">
    <source>
        <dbReference type="Google" id="ProtNLM"/>
    </source>
</evidence>
<proteinExistence type="predicted"/>
<dbReference type="EMBL" id="JAYMGO010000007">
    <property type="protein sequence ID" value="KAL1270790.1"/>
    <property type="molecule type" value="Genomic_DNA"/>
</dbReference>
<comment type="caution">
    <text evidence="1">The sequence shown here is derived from an EMBL/GenBank/DDBJ whole genome shotgun (WGS) entry which is preliminary data.</text>
</comment>
<evidence type="ECO:0000313" key="2">
    <source>
        <dbReference type="Proteomes" id="UP001558613"/>
    </source>
</evidence>
<gene>
    <name evidence="1" type="ORF">QQF64_029806</name>
</gene>